<dbReference type="CDD" id="cd05581">
    <property type="entry name" value="STKc_PDK1"/>
    <property type="match status" value="1"/>
</dbReference>
<dbReference type="Proteomes" id="UP000001064">
    <property type="component" value="Unassembled WGS sequence"/>
</dbReference>
<keyword evidence="4" id="KW-0808">Transferase</keyword>
<keyword evidence="15" id="KW-1185">Reference proteome</keyword>
<dbReference type="eggNOG" id="KOG0592">
    <property type="taxonomic scope" value="Eukaryota"/>
</dbReference>
<dbReference type="InterPro" id="IPR008271">
    <property type="entry name" value="Ser/Thr_kinase_AS"/>
</dbReference>
<sequence>MSQQKEQVKQLEENQDKEDQGNLGSNDIQGVVITKKCKSDFEFIKTIGKGSYGKVKLVIEIETKRVFAAKILNKKLVIKEKKAKYVNTEKTILDSLEHPNIVKLFYTFQDEINLYFILEYCPNGDLLDQIKIAGCFQISVAQFYAAEILIALEYLHSRGIAHRDLKPENILLGKNKHLKLSDFGSAKVLGLDNKSRSGSFCGTAEYVCPELLTEKSAGKQADIWSFGCLLYQLVSGKLPFKGFNEYQTFLLITKREFQFPDNFDATCCNLVDQLLNLDPYKRPTIAEIKKHPFFKGIQWDTLSEQTPPPI</sequence>
<dbReference type="InterPro" id="IPR039046">
    <property type="entry name" value="PDPK1"/>
</dbReference>
<dbReference type="GeneID" id="10502920"/>
<feature type="region of interest" description="Disordered" evidence="12">
    <location>
        <begin position="1"/>
        <end position="23"/>
    </location>
</feature>
<dbReference type="GO" id="GO:0035556">
    <property type="term" value="P:intracellular signal transduction"/>
    <property type="evidence" value="ECO:0000318"/>
    <property type="project" value="GO_Central"/>
</dbReference>
<comment type="similarity">
    <text evidence="1">Belongs to the protein kinase superfamily. AGC Ser/Thr protein kinase family. PDPK1 subfamily.</text>
</comment>
<dbReference type="InterPro" id="IPR000719">
    <property type="entry name" value="Prot_kinase_dom"/>
</dbReference>
<reference evidence="15" key="1">
    <citation type="journal article" date="2011" name="Genome Biol.">
        <title>Comparative genomics of the social amoebae Dictyostelium discoideum and Dictyostelium purpureum.</title>
        <authorList>
            <consortium name="US DOE Joint Genome Institute (JGI-PGF)"/>
            <person name="Sucgang R."/>
            <person name="Kuo A."/>
            <person name="Tian X."/>
            <person name="Salerno W."/>
            <person name="Parikh A."/>
            <person name="Feasley C.L."/>
            <person name="Dalin E."/>
            <person name="Tu H."/>
            <person name="Huang E."/>
            <person name="Barry K."/>
            <person name="Lindquist E."/>
            <person name="Shapiro H."/>
            <person name="Bruce D."/>
            <person name="Schmutz J."/>
            <person name="Salamov A."/>
            <person name="Fey P."/>
            <person name="Gaudet P."/>
            <person name="Anjard C."/>
            <person name="Babu M.M."/>
            <person name="Basu S."/>
            <person name="Bushmanova Y."/>
            <person name="van der Wel H."/>
            <person name="Katoh-Kurasawa M."/>
            <person name="Dinh C."/>
            <person name="Coutinho P.M."/>
            <person name="Saito T."/>
            <person name="Elias M."/>
            <person name="Schaap P."/>
            <person name="Kay R.R."/>
            <person name="Henrissat B."/>
            <person name="Eichinger L."/>
            <person name="Rivero F."/>
            <person name="Putnam N.H."/>
            <person name="West C.M."/>
            <person name="Loomis W.F."/>
            <person name="Chisholm R.L."/>
            <person name="Shaulsky G."/>
            <person name="Strassmann J.E."/>
            <person name="Queller D.C."/>
            <person name="Kuspa A."/>
            <person name="Grigoriev I.V."/>
        </authorList>
    </citation>
    <scope>NUCLEOTIDE SEQUENCE [LARGE SCALE GENOMIC DNA]</scope>
    <source>
        <strain evidence="15">QSDP1</strain>
    </source>
</reference>
<dbReference type="STRING" id="5786.F0ZQF0"/>
<dbReference type="OrthoDB" id="347657at2759"/>
<dbReference type="PROSITE" id="PS50011">
    <property type="entry name" value="PROTEIN_KINASE_DOM"/>
    <property type="match status" value="1"/>
</dbReference>
<dbReference type="InterPro" id="IPR017441">
    <property type="entry name" value="Protein_kinase_ATP_BS"/>
</dbReference>
<evidence type="ECO:0000256" key="5">
    <source>
        <dbReference type="ARBA" id="ARBA00022741"/>
    </source>
</evidence>
<comment type="catalytic activity">
    <reaction evidence="9">
        <text>L-seryl-[protein] + ATP = O-phospho-L-seryl-[protein] + ADP + H(+)</text>
        <dbReference type="Rhea" id="RHEA:17989"/>
        <dbReference type="Rhea" id="RHEA-COMP:9863"/>
        <dbReference type="Rhea" id="RHEA-COMP:11604"/>
        <dbReference type="ChEBI" id="CHEBI:15378"/>
        <dbReference type="ChEBI" id="CHEBI:29999"/>
        <dbReference type="ChEBI" id="CHEBI:30616"/>
        <dbReference type="ChEBI" id="CHEBI:83421"/>
        <dbReference type="ChEBI" id="CHEBI:456216"/>
        <dbReference type="EC" id="2.7.11.1"/>
    </reaction>
</comment>
<evidence type="ECO:0000256" key="11">
    <source>
        <dbReference type="RuleBase" id="RU000304"/>
    </source>
</evidence>
<dbReference type="AlphaFoldDB" id="F0ZQF0"/>
<dbReference type="SMART" id="SM00220">
    <property type="entry name" value="S_TKc"/>
    <property type="match status" value="1"/>
</dbReference>
<evidence type="ECO:0000313" key="15">
    <source>
        <dbReference type="Proteomes" id="UP000001064"/>
    </source>
</evidence>
<comment type="catalytic activity">
    <reaction evidence="8">
        <text>L-threonyl-[protein] + ATP = O-phospho-L-threonyl-[protein] + ADP + H(+)</text>
        <dbReference type="Rhea" id="RHEA:46608"/>
        <dbReference type="Rhea" id="RHEA-COMP:11060"/>
        <dbReference type="Rhea" id="RHEA-COMP:11605"/>
        <dbReference type="ChEBI" id="CHEBI:15378"/>
        <dbReference type="ChEBI" id="CHEBI:30013"/>
        <dbReference type="ChEBI" id="CHEBI:30616"/>
        <dbReference type="ChEBI" id="CHEBI:61977"/>
        <dbReference type="ChEBI" id="CHEBI:456216"/>
        <dbReference type="EC" id="2.7.11.1"/>
    </reaction>
</comment>
<dbReference type="GO" id="GO:0043327">
    <property type="term" value="P:chemotaxis to cAMP"/>
    <property type="evidence" value="ECO:0007669"/>
    <property type="project" value="EnsemblProtists"/>
</dbReference>
<evidence type="ECO:0000256" key="6">
    <source>
        <dbReference type="ARBA" id="ARBA00022777"/>
    </source>
</evidence>
<dbReference type="Gene3D" id="3.30.200.20">
    <property type="entry name" value="Phosphorylase Kinase, domain 1"/>
    <property type="match status" value="1"/>
</dbReference>
<dbReference type="InParanoid" id="F0ZQF0"/>
<dbReference type="GO" id="GO:0005524">
    <property type="term" value="F:ATP binding"/>
    <property type="evidence" value="ECO:0007669"/>
    <property type="project" value="UniProtKB-UniRule"/>
</dbReference>
<gene>
    <name evidence="14" type="ORF">DICPUDRAFT_36122</name>
</gene>
<dbReference type="GO" id="GO:0030295">
    <property type="term" value="F:protein kinase activator activity"/>
    <property type="evidence" value="ECO:0007669"/>
    <property type="project" value="EnsemblProtists"/>
</dbReference>
<dbReference type="PANTHER" id="PTHR24353">
    <property type="entry name" value="CYCLIC NUCLEOTIDE-DEPENDENT PROTEIN KINASE"/>
    <property type="match status" value="1"/>
</dbReference>
<dbReference type="GO" id="GO:0005829">
    <property type="term" value="C:cytosol"/>
    <property type="evidence" value="ECO:0007669"/>
    <property type="project" value="EnsemblProtists"/>
</dbReference>
<keyword evidence="3 11" id="KW-0723">Serine/threonine-protein kinase</keyword>
<organism evidence="14 15">
    <name type="scientific">Dictyostelium purpureum</name>
    <name type="common">Slime mold</name>
    <dbReference type="NCBI Taxonomy" id="5786"/>
    <lineage>
        <taxon>Eukaryota</taxon>
        <taxon>Amoebozoa</taxon>
        <taxon>Evosea</taxon>
        <taxon>Eumycetozoa</taxon>
        <taxon>Dictyostelia</taxon>
        <taxon>Dictyosteliales</taxon>
        <taxon>Dictyosteliaceae</taxon>
        <taxon>Dictyostelium</taxon>
    </lineage>
</organism>
<dbReference type="FunFam" id="3.30.200.20:FF:000191">
    <property type="entry name" value="3-phosphoinositide-dependent protein kinase 2-like"/>
    <property type="match status" value="1"/>
</dbReference>
<dbReference type="PROSITE" id="PS00108">
    <property type="entry name" value="PROTEIN_KINASE_ST"/>
    <property type="match status" value="1"/>
</dbReference>
<evidence type="ECO:0000256" key="9">
    <source>
        <dbReference type="ARBA" id="ARBA00048679"/>
    </source>
</evidence>
<dbReference type="FunFam" id="1.10.510.10:FF:000534">
    <property type="entry name" value="Serine/threonine-protein kinase PKH2"/>
    <property type="match status" value="1"/>
</dbReference>
<dbReference type="RefSeq" id="XP_003289642.1">
    <property type="nucleotide sequence ID" value="XM_003289594.1"/>
</dbReference>
<feature type="non-terminal residue" evidence="14">
    <location>
        <position position="310"/>
    </location>
</feature>
<evidence type="ECO:0000256" key="10">
    <source>
        <dbReference type="PROSITE-ProRule" id="PRU10141"/>
    </source>
</evidence>
<dbReference type="PROSITE" id="PS00107">
    <property type="entry name" value="PROTEIN_KINASE_ATP"/>
    <property type="match status" value="1"/>
</dbReference>
<evidence type="ECO:0000259" key="13">
    <source>
        <dbReference type="PROSITE" id="PS50011"/>
    </source>
</evidence>
<name>F0ZQF0_DICPU</name>
<dbReference type="GO" id="GO:0030587">
    <property type="term" value="P:sorocarp development"/>
    <property type="evidence" value="ECO:0007669"/>
    <property type="project" value="EnsemblProtists"/>
</dbReference>
<dbReference type="InterPro" id="IPR011009">
    <property type="entry name" value="Kinase-like_dom_sf"/>
</dbReference>
<evidence type="ECO:0000256" key="1">
    <source>
        <dbReference type="ARBA" id="ARBA00010006"/>
    </source>
</evidence>
<dbReference type="Gene3D" id="1.10.510.10">
    <property type="entry name" value="Transferase(Phosphotransferase) domain 1"/>
    <property type="match status" value="1"/>
</dbReference>
<dbReference type="EMBL" id="GL871124">
    <property type="protein sequence ID" value="EGC33816.1"/>
    <property type="molecule type" value="Genomic_DNA"/>
</dbReference>
<dbReference type="SUPFAM" id="SSF56112">
    <property type="entry name" value="Protein kinase-like (PK-like)"/>
    <property type="match status" value="1"/>
</dbReference>
<evidence type="ECO:0000256" key="7">
    <source>
        <dbReference type="ARBA" id="ARBA00022840"/>
    </source>
</evidence>
<dbReference type="OMA" id="HYEACES"/>
<dbReference type="PIRSF" id="PIRSF000654">
    <property type="entry name" value="Integrin-linked_kinase"/>
    <property type="match status" value="1"/>
</dbReference>
<dbReference type="GO" id="GO:0004674">
    <property type="term" value="F:protein serine/threonine kinase activity"/>
    <property type="evidence" value="ECO:0000318"/>
    <property type="project" value="GO_Central"/>
</dbReference>
<keyword evidence="7 10" id="KW-0067">ATP-binding</keyword>
<keyword evidence="5 10" id="KW-0547">Nucleotide-binding</keyword>
<dbReference type="PANTHER" id="PTHR24353:SF37">
    <property type="entry name" value="CAMP-DEPENDENT PROTEIN KINASE CATALYTIC SUBUNIT PRKX"/>
    <property type="match status" value="1"/>
</dbReference>
<proteinExistence type="inferred from homology"/>
<feature type="domain" description="Protein kinase" evidence="13">
    <location>
        <begin position="41"/>
        <end position="294"/>
    </location>
</feature>
<feature type="binding site" evidence="10">
    <location>
        <position position="79"/>
    </location>
    <ligand>
        <name>ATP</name>
        <dbReference type="ChEBI" id="CHEBI:30616"/>
    </ligand>
</feature>
<dbReference type="Pfam" id="PF00069">
    <property type="entry name" value="Pkinase"/>
    <property type="match status" value="1"/>
</dbReference>
<protein>
    <recommendedName>
        <fullName evidence="2">non-specific serine/threonine protein kinase</fullName>
        <ecNumber evidence="2">2.7.11.1</ecNumber>
    </recommendedName>
</protein>
<evidence type="ECO:0000256" key="4">
    <source>
        <dbReference type="ARBA" id="ARBA00022679"/>
    </source>
</evidence>
<evidence type="ECO:0000256" key="12">
    <source>
        <dbReference type="SAM" id="MobiDB-lite"/>
    </source>
</evidence>
<evidence type="ECO:0000256" key="2">
    <source>
        <dbReference type="ARBA" id="ARBA00012513"/>
    </source>
</evidence>
<evidence type="ECO:0000256" key="8">
    <source>
        <dbReference type="ARBA" id="ARBA00047899"/>
    </source>
</evidence>
<accession>F0ZQF0</accession>
<dbReference type="EC" id="2.7.11.1" evidence="2"/>
<dbReference type="VEuPathDB" id="AmoebaDB:DICPUDRAFT_36122"/>
<keyword evidence="6" id="KW-0418">Kinase</keyword>
<evidence type="ECO:0000313" key="14">
    <source>
        <dbReference type="EMBL" id="EGC33816.1"/>
    </source>
</evidence>
<dbReference type="KEGG" id="dpp:DICPUDRAFT_36122"/>
<feature type="compositionally biased region" description="Basic and acidic residues" evidence="12">
    <location>
        <begin position="1"/>
        <end position="20"/>
    </location>
</feature>
<evidence type="ECO:0000256" key="3">
    <source>
        <dbReference type="ARBA" id="ARBA00022527"/>
    </source>
</evidence>
<dbReference type="GO" id="GO:0051897">
    <property type="term" value="P:positive regulation of phosphatidylinositol 3-kinase/protein kinase B signal transduction"/>
    <property type="evidence" value="ECO:0007669"/>
    <property type="project" value="EnsemblProtists"/>
</dbReference>